<dbReference type="GO" id="GO:0016020">
    <property type="term" value="C:membrane"/>
    <property type="evidence" value="ECO:0007669"/>
    <property type="project" value="InterPro"/>
</dbReference>
<organism evidence="2 3">
    <name type="scientific">Flagellimonas chongwuensis</name>
    <dbReference type="NCBI Taxonomy" id="2697365"/>
    <lineage>
        <taxon>Bacteria</taxon>
        <taxon>Pseudomonadati</taxon>
        <taxon>Bacteroidota</taxon>
        <taxon>Flavobacteriia</taxon>
        <taxon>Flavobacteriales</taxon>
        <taxon>Flavobacteriaceae</taxon>
        <taxon>Flagellimonas</taxon>
    </lineage>
</organism>
<feature type="domain" description="FMN-binding" evidence="1">
    <location>
        <begin position="98"/>
        <end position="179"/>
    </location>
</feature>
<gene>
    <name evidence="2" type="ORF">GUA46_04710</name>
</gene>
<dbReference type="EMBL" id="WYET01000001">
    <property type="protein sequence ID" value="NVN17633.1"/>
    <property type="molecule type" value="Genomic_DNA"/>
</dbReference>
<proteinExistence type="predicted"/>
<accession>A0A850NAG4</accession>
<dbReference type="GO" id="GO:0010181">
    <property type="term" value="F:FMN binding"/>
    <property type="evidence" value="ECO:0007669"/>
    <property type="project" value="InterPro"/>
</dbReference>
<evidence type="ECO:0000259" key="1">
    <source>
        <dbReference type="SMART" id="SM00900"/>
    </source>
</evidence>
<dbReference type="Proteomes" id="UP000558089">
    <property type="component" value="Unassembled WGS sequence"/>
</dbReference>
<dbReference type="AlphaFoldDB" id="A0A850NAG4"/>
<dbReference type="InterPro" id="IPR007329">
    <property type="entry name" value="FMN-bd"/>
</dbReference>
<dbReference type="RefSeq" id="WP_176619500.1">
    <property type="nucleotide sequence ID" value="NZ_WYET01000001.1"/>
</dbReference>
<evidence type="ECO:0000313" key="2">
    <source>
        <dbReference type="EMBL" id="NVN17633.1"/>
    </source>
</evidence>
<protein>
    <submittedName>
        <fullName evidence="2">FMN-binding protein</fullName>
    </submittedName>
</protein>
<reference evidence="2 3" key="1">
    <citation type="submission" date="2020-01" db="EMBL/GenBank/DDBJ databases">
        <title>Draft Genome Analysis of Muricauda sp. HICW Isolated from coastal seawater of PR China.</title>
        <authorList>
            <person name="Chen M.-X."/>
        </authorList>
    </citation>
    <scope>NUCLEOTIDE SEQUENCE [LARGE SCALE GENOMIC DNA]</scope>
    <source>
        <strain evidence="2 3">HICW</strain>
    </source>
</reference>
<evidence type="ECO:0000313" key="3">
    <source>
        <dbReference type="Proteomes" id="UP000558089"/>
    </source>
</evidence>
<comment type="caution">
    <text evidence="2">The sequence shown here is derived from an EMBL/GenBank/DDBJ whole genome shotgun (WGS) entry which is preliminary data.</text>
</comment>
<dbReference type="Pfam" id="PF04205">
    <property type="entry name" value="FMN_bind"/>
    <property type="match status" value="1"/>
</dbReference>
<dbReference type="SMART" id="SM00900">
    <property type="entry name" value="FMN_bind"/>
    <property type="match status" value="1"/>
</dbReference>
<sequence>MLQKEMLASRFKGHTAAVILIALLFFGFKTDKISPKLQEKIDSAVQGTYEVEEFTMNLIEIPSDLNKQTPSELGGENLFKVTSSEKELGYIYVGVAPSLKKTFDYVVLLNPDLNIKKSKILIYREDHGRQVGSQRWLKQFIGRKSGEKLVYGEDIDGISGATVSAKSMTLAVSNVLESLQVLKNANVF</sequence>
<keyword evidence="3" id="KW-1185">Reference proteome</keyword>
<name>A0A850NAG4_9FLAO</name>